<proteinExistence type="predicted"/>
<evidence type="ECO:0000259" key="12">
    <source>
        <dbReference type="PROSITE" id="PS50109"/>
    </source>
</evidence>
<name>A0A1M7G4I4_9BRAD</name>
<dbReference type="InterPro" id="IPR005467">
    <property type="entry name" value="His_kinase_dom"/>
</dbReference>
<dbReference type="InterPro" id="IPR050428">
    <property type="entry name" value="TCS_sensor_his_kinase"/>
</dbReference>
<keyword evidence="7 13" id="KW-0418">Kinase</keyword>
<keyword evidence="6 11" id="KW-0812">Transmembrane</keyword>
<dbReference type="PANTHER" id="PTHR45436:SF15">
    <property type="entry name" value="SENSOR HISTIDINE KINASE CUSS"/>
    <property type="match status" value="1"/>
</dbReference>
<dbReference type="Gene3D" id="3.30.565.10">
    <property type="entry name" value="Histidine kinase-like ATPase, C-terminal domain"/>
    <property type="match status" value="1"/>
</dbReference>
<dbReference type="InterPro" id="IPR003661">
    <property type="entry name" value="HisK_dim/P_dom"/>
</dbReference>
<dbReference type="PROSITE" id="PS51257">
    <property type="entry name" value="PROKAR_LIPOPROTEIN"/>
    <property type="match status" value="1"/>
</dbReference>
<keyword evidence="9" id="KW-0902">Two-component regulatory system</keyword>
<evidence type="ECO:0000256" key="8">
    <source>
        <dbReference type="ARBA" id="ARBA00022989"/>
    </source>
</evidence>
<dbReference type="InterPro" id="IPR036890">
    <property type="entry name" value="HATPase_C_sf"/>
</dbReference>
<dbReference type="AlphaFoldDB" id="A0A1M7G4I4"/>
<dbReference type="Pfam" id="PF00512">
    <property type="entry name" value="HisKA"/>
    <property type="match status" value="1"/>
</dbReference>
<keyword evidence="10 11" id="KW-0472">Membrane</keyword>
<dbReference type="SUPFAM" id="SSF55874">
    <property type="entry name" value="ATPase domain of HSP90 chaperone/DNA topoisomerase II/histidine kinase"/>
    <property type="match status" value="1"/>
</dbReference>
<accession>A0A1M7G4I4</accession>
<comment type="subcellular location">
    <subcellularLocation>
        <location evidence="2">Membrane</location>
        <topology evidence="2">Multi-pass membrane protein</topology>
    </subcellularLocation>
</comment>
<keyword evidence="4" id="KW-0597">Phosphoprotein</keyword>
<evidence type="ECO:0000256" key="7">
    <source>
        <dbReference type="ARBA" id="ARBA00022777"/>
    </source>
</evidence>
<dbReference type="PROSITE" id="PS50109">
    <property type="entry name" value="HIS_KIN"/>
    <property type="match status" value="1"/>
</dbReference>
<keyword evidence="8 11" id="KW-1133">Transmembrane helix</keyword>
<dbReference type="InterPro" id="IPR003594">
    <property type="entry name" value="HATPase_dom"/>
</dbReference>
<feature type="transmembrane region" description="Helical" evidence="11">
    <location>
        <begin position="140"/>
        <end position="159"/>
    </location>
</feature>
<dbReference type="CDD" id="cd00082">
    <property type="entry name" value="HisKA"/>
    <property type="match status" value="1"/>
</dbReference>
<organism evidence="13 14">
    <name type="scientific">Bradyrhizobium lablabi</name>
    <dbReference type="NCBI Taxonomy" id="722472"/>
    <lineage>
        <taxon>Bacteria</taxon>
        <taxon>Pseudomonadati</taxon>
        <taxon>Pseudomonadota</taxon>
        <taxon>Alphaproteobacteria</taxon>
        <taxon>Hyphomicrobiales</taxon>
        <taxon>Nitrobacteraceae</taxon>
        <taxon>Bradyrhizobium</taxon>
    </lineage>
</organism>
<evidence type="ECO:0000256" key="1">
    <source>
        <dbReference type="ARBA" id="ARBA00000085"/>
    </source>
</evidence>
<dbReference type="SUPFAM" id="SSF47384">
    <property type="entry name" value="Homodimeric domain of signal transducing histidine kinase"/>
    <property type="match status" value="1"/>
</dbReference>
<dbReference type="InterPro" id="IPR036097">
    <property type="entry name" value="HisK_dim/P_sf"/>
</dbReference>
<dbReference type="SMART" id="SM00388">
    <property type="entry name" value="HisKA"/>
    <property type="match status" value="1"/>
</dbReference>
<feature type="domain" description="Histidine kinase" evidence="12">
    <location>
        <begin position="219"/>
        <end position="433"/>
    </location>
</feature>
<dbReference type="Proteomes" id="UP000183208">
    <property type="component" value="Unassembled WGS sequence"/>
</dbReference>
<sequence length="445" mass="47739">MTSSLRGRLFVGLTAVILLAGCISGAFSYLWAFDEAIEMQDSVLIQVGSLLQSGSVKSDQTLRGVDADAEVDVVELGTAPRGRTEEGQLWSLQDGLHVASFTDRSMRVLLRTRLDGSRFAVLQPTDVRDDIAGNMALRTLLPITALIPCLLLVTALVIARSLRPMVRLAGDLDSRRVDDMTPLPLAATPSELQPFIASINGLLQRMKLLMDQQRRFVADAAHELRTPITALGLQAENLDSVDLPESARERVAALKEGMARTKHLLEQLLALARHEAAPSGDAVVVPLDRIVKDVVADVLPETARKGIDLGFELIEPIATAGEPVMIATMVRNLIDNAVRFTPPGGRVDIGVLREGSEAVLQIEDTGPGVAPDDIDRIFEPFFRGSRPTEDGTGLGLSIVKRIVDRLGGSVVLENISGPALTGLRAIVRLPAANSCSASIRTHATG</sequence>
<dbReference type="CDD" id="cd00075">
    <property type="entry name" value="HATPase"/>
    <property type="match status" value="1"/>
</dbReference>
<evidence type="ECO:0000256" key="6">
    <source>
        <dbReference type="ARBA" id="ARBA00022692"/>
    </source>
</evidence>
<dbReference type="SMART" id="SM00387">
    <property type="entry name" value="HATPase_c"/>
    <property type="match status" value="1"/>
</dbReference>
<evidence type="ECO:0000256" key="5">
    <source>
        <dbReference type="ARBA" id="ARBA00022679"/>
    </source>
</evidence>
<feature type="transmembrane region" description="Helical" evidence="11">
    <location>
        <begin position="9"/>
        <end position="32"/>
    </location>
</feature>
<dbReference type="OrthoDB" id="8673316at2"/>
<evidence type="ECO:0000313" key="13">
    <source>
        <dbReference type="EMBL" id="SEE15013.1"/>
    </source>
</evidence>
<dbReference type="EC" id="2.7.13.3" evidence="3"/>
<dbReference type="EMBL" id="FNTI01000001">
    <property type="protein sequence ID" value="SEE15013.1"/>
    <property type="molecule type" value="Genomic_DNA"/>
</dbReference>
<dbReference type="Gene3D" id="1.10.287.130">
    <property type="match status" value="1"/>
</dbReference>
<dbReference type="PRINTS" id="PR00344">
    <property type="entry name" value="BCTRLSENSOR"/>
</dbReference>
<evidence type="ECO:0000256" key="4">
    <source>
        <dbReference type="ARBA" id="ARBA00022553"/>
    </source>
</evidence>
<evidence type="ECO:0000256" key="9">
    <source>
        <dbReference type="ARBA" id="ARBA00023012"/>
    </source>
</evidence>
<evidence type="ECO:0000256" key="3">
    <source>
        <dbReference type="ARBA" id="ARBA00012438"/>
    </source>
</evidence>
<evidence type="ECO:0000256" key="11">
    <source>
        <dbReference type="SAM" id="Phobius"/>
    </source>
</evidence>
<dbReference type="InterPro" id="IPR004358">
    <property type="entry name" value="Sig_transdc_His_kin-like_C"/>
</dbReference>
<dbReference type="PANTHER" id="PTHR45436">
    <property type="entry name" value="SENSOR HISTIDINE KINASE YKOH"/>
    <property type="match status" value="1"/>
</dbReference>
<dbReference type="GO" id="GO:0005886">
    <property type="term" value="C:plasma membrane"/>
    <property type="evidence" value="ECO:0007669"/>
    <property type="project" value="TreeGrafter"/>
</dbReference>
<comment type="catalytic activity">
    <reaction evidence="1">
        <text>ATP + protein L-histidine = ADP + protein N-phospho-L-histidine.</text>
        <dbReference type="EC" id="2.7.13.3"/>
    </reaction>
</comment>
<evidence type="ECO:0000313" key="14">
    <source>
        <dbReference type="Proteomes" id="UP000183208"/>
    </source>
</evidence>
<evidence type="ECO:0000256" key="10">
    <source>
        <dbReference type="ARBA" id="ARBA00023136"/>
    </source>
</evidence>
<evidence type="ECO:0000256" key="2">
    <source>
        <dbReference type="ARBA" id="ARBA00004141"/>
    </source>
</evidence>
<protein>
    <recommendedName>
        <fullName evidence="3">histidine kinase</fullName>
        <ecNumber evidence="3">2.7.13.3</ecNumber>
    </recommendedName>
</protein>
<reference evidence="13 14" key="1">
    <citation type="submission" date="2016-10" db="EMBL/GenBank/DDBJ databases">
        <authorList>
            <person name="de Groot N.N."/>
        </authorList>
    </citation>
    <scope>NUCLEOTIDE SEQUENCE [LARGE SCALE GENOMIC DNA]</scope>
    <source>
        <strain evidence="13 14">GAS522</strain>
    </source>
</reference>
<dbReference type="Pfam" id="PF02518">
    <property type="entry name" value="HATPase_c"/>
    <property type="match status" value="1"/>
</dbReference>
<dbReference type="GO" id="GO:0000155">
    <property type="term" value="F:phosphorelay sensor kinase activity"/>
    <property type="evidence" value="ECO:0007669"/>
    <property type="project" value="InterPro"/>
</dbReference>
<keyword evidence="5" id="KW-0808">Transferase</keyword>
<gene>
    <name evidence="13" type="ORF">SAMN05444171_6429</name>
</gene>